<dbReference type="GO" id="GO:0003700">
    <property type="term" value="F:DNA-binding transcription factor activity"/>
    <property type="evidence" value="ECO:0007669"/>
    <property type="project" value="TreeGrafter"/>
</dbReference>
<dbReference type="Gene3D" id="1.10.260.40">
    <property type="entry name" value="lambda repressor-like DNA-binding domains"/>
    <property type="match status" value="1"/>
</dbReference>
<dbReference type="EMBL" id="PNQX01000001">
    <property type="protein sequence ID" value="PMQ20825.1"/>
    <property type="molecule type" value="Genomic_DNA"/>
</dbReference>
<dbReference type="InterPro" id="IPR011051">
    <property type="entry name" value="RmlC_Cupin_sf"/>
</dbReference>
<dbReference type="CDD" id="cd00093">
    <property type="entry name" value="HTH_XRE"/>
    <property type="match status" value="1"/>
</dbReference>
<dbReference type="SUPFAM" id="SSF47413">
    <property type="entry name" value="lambda repressor-like DNA-binding domains"/>
    <property type="match status" value="1"/>
</dbReference>
<dbReference type="AlphaFoldDB" id="A0A2N7S3W2"/>
<sequence length="191" mass="21152">MTQEFEVDQVIRQRIRNLRQNLGWSLESLASKASMSVSTLSRIETGSRRIALDQLIPIAKALNTSLDELVSTSEAQIIIRPEPISMPGITMWKLSTEDAVNGVNVSKMRFDPSKAPAPTELRIHPGKEWFTVLLGEIQLKLGERIYHVKAGQSAQFDTMTPHALWAVGGIAEVLGIMDNAGQRAHEHDTAK</sequence>
<accession>A0A2N7S3W2</accession>
<dbReference type="SMART" id="SM00530">
    <property type="entry name" value="HTH_XRE"/>
    <property type="match status" value="1"/>
</dbReference>
<dbReference type="InterPro" id="IPR001387">
    <property type="entry name" value="Cro/C1-type_HTH"/>
</dbReference>
<evidence type="ECO:0000313" key="6">
    <source>
        <dbReference type="Proteomes" id="UP000297638"/>
    </source>
</evidence>
<dbReference type="EMBL" id="SPDS01000001">
    <property type="protein sequence ID" value="TFH57077.1"/>
    <property type="molecule type" value="Genomic_DNA"/>
</dbReference>
<dbReference type="RefSeq" id="WP_013349121.1">
    <property type="nucleotide sequence ID" value="NZ_JABUYH010000001.1"/>
</dbReference>
<gene>
    <name evidence="3" type="ORF">CIK84_04360</name>
    <name evidence="4" type="ORF">EXY26_08790</name>
</gene>
<dbReference type="GO" id="GO:0003677">
    <property type="term" value="F:DNA binding"/>
    <property type="evidence" value="ECO:0007669"/>
    <property type="project" value="UniProtKB-KW"/>
</dbReference>
<dbReference type="InterPro" id="IPR010982">
    <property type="entry name" value="Lambda_DNA-bd_dom_sf"/>
</dbReference>
<protein>
    <submittedName>
        <fullName evidence="3">Helix-turn-helix domain-containing protein</fullName>
    </submittedName>
</protein>
<dbReference type="InterPro" id="IPR013096">
    <property type="entry name" value="Cupin_2"/>
</dbReference>
<evidence type="ECO:0000256" key="1">
    <source>
        <dbReference type="ARBA" id="ARBA00023125"/>
    </source>
</evidence>
<evidence type="ECO:0000259" key="2">
    <source>
        <dbReference type="PROSITE" id="PS50943"/>
    </source>
</evidence>
<evidence type="ECO:0000313" key="3">
    <source>
        <dbReference type="EMBL" id="PMQ20825.1"/>
    </source>
</evidence>
<dbReference type="PANTHER" id="PTHR46797">
    <property type="entry name" value="HTH-TYPE TRANSCRIPTIONAL REGULATOR"/>
    <property type="match status" value="1"/>
</dbReference>
<dbReference type="InterPro" id="IPR050807">
    <property type="entry name" value="TransReg_Diox_bact_type"/>
</dbReference>
<evidence type="ECO:0000313" key="5">
    <source>
        <dbReference type="Proteomes" id="UP000235739"/>
    </source>
</evidence>
<name>A0A2N7S3W2_9MICC</name>
<reference evidence="4 6" key="2">
    <citation type="submission" date="2019-03" db="EMBL/GenBank/DDBJ databases">
        <title>Glutamicibacter sp. LJH19 genome.</title>
        <authorList>
            <person name="Sinai Borker S."/>
            <person name="Kumar R."/>
        </authorList>
    </citation>
    <scope>NUCLEOTIDE SEQUENCE [LARGE SCALE GENOMIC DNA]</scope>
    <source>
        <strain evidence="4 6">LJH19</strain>
    </source>
</reference>
<dbReference type="CDD" id="cd02209">
    <property type="entry name" value="cupin_XRE_C"/>
    <property type="match status" value="1"/>
</dbReference>
<proteinExistence type="predicted"/>
<feature type="domain" description="HTH cro/C1-type" evidence="2">
    <location>
        <begin position="15"/>
        <end position="69"/>
    </location>
</feature>
<dbReference type="Pfam" id="PF01381">
    <property type="entry name" value="HTH_3"/>
    <property type="match status" value="1"/>
</dbReference>
<evidence type="ECO:0000313" key="4">
    <source>
        <dbReference type="EMBL" id="TFH57077.1"/>
    </source>
</evidence>
<dbReference type="SUPFAM" id="SSF51182">
    <property type="entry name" value="RmlC-like cupins"/>
    <property type="match status" value="1"/>
</dbReference>
<dbReference type="Pfam" id="PF07883">
    <property type="entry name" value="Cupin_2"/>
    <property type="match status" value="1"/>
</dbReference>
<dbReference type="Proteomes" id="UP000297638">
    <property type="component" value="Unassembled WGS sequence"/>
</dbReference>
<reference evidence="3 5" key="1">
    <citation type="journal article" date="2017" name="Elife">
        <title>Extensive horizontal gene transfer in cheese-associated bacteria.</title>
        <authorList>
            <person name="Bonham K.S."/>
            <person name="Wolfe B.E."/>
            <person name="Dutton R.J."/>
        </authorList>
    </citation>
    <scope>NUCLEOTIDE SEQUENCE [LARGE SCALE GENOMIC DNA]</scope>
    <source>
        <strain evidence="3 5">JB182</strain>
    </source>
</reference>
<dbReference type="OMA" id="PCEILGI"/>
<organism evidence="3 5">
    <name type="scientific">Glutamicibacter arilaitensis</name>
    <dbReference type="NCBI Taxonomy" id="256701"/>
    <lineage>
        <taxon>Bacteria</taxon>
        <taxon>Bacillati</taxon>
        <taxon>Actinomycetota</taxon>
        <taxon>Actinomycetes</taxon>
        <taxon>Micrococcales</taxon>
        <taxon>Micrococcaceae</taxon>
        <taxon>Glutamicibacter</taxon>
    </lineage>
</organism>
<dbReference type="PANTHER" id="PTHR46797:SF1">
    <property type="entry name" value="METHYLPHOSPHONATE SYNTHASE"/>
    <property type="match status" value="1"/>
</dbReference>
<dbReference type="InterPro" id="IPR014710">
    <property type="entry name" value="RmlC-like_jellyroll"/>
</dbReference>
<dbReference type="Gene3D" id="2.60.120.10">
    <property type="entry name" value="Jelly Rolls"/>
    <property type="match status" value="1"/>
</dbReference>
<dbReference type="PROSITE" id="PS50943">
    <property type="entry name" value="HTH_CROC1"/>
    <property type="match status" value="1"/>
</dbReference>
<comment type="caution">
    <text evidence="3">The sequence shown here is derived from an EMBL/GenBank/DDBJ whole genome shotgun (WGS) entry which is preliminary data.</text>
</comment>
<dbReference type="Proteomes" id="UP000235739">
    <property type="component" value="Unassembled WGS sequence"/>
</dbReference>
<dbReference type="GO" id="GO:0005829">
    <property type="term" value="C:cytosol"/>
    <property type="evidence" value="ECO:0007669"/>
    <property type="project" value="TreeGrafter"/>
</dbReference>
<dbReference type="GeneID" id="303185362"/>
<keyword evidence="1" id="KW-0238">DNA-binding</keyword>